<dbReference type="AlphaFoldDB" id="A0AAU9IMV1"/>
<evidence type="ECO:0008006" key="3">
    <source>
        <dbReference type="Google" id="ProtNLM"/>
    </source>
</evidence>
<reference evidence="1" key="1">
    <citation type="submission" date="2021-09" db="EMBL/GenBank/DDBJ databases">
        <authorList>
            <consortium name="AG Swart"/>
            <person name="Singh M."/>
            <person name="Singh A."/>
            <person name="Seah K."/>
            <person name="Emmerich C."/>
        </authorList>
    </citation>
    <scope>NUCLEOTIDE SEQUENCE</scope>
    <source>
        <strain evidence="1">ATCC30299</strain>
    </source>
</reference>
<dbReference type="Gene3D" id="3.30.160.60">
    <property type="entry name" value="Classic Zinc Finger"/>
    <property type="match status" value="1"/>
</dbReference>
<proteinExistence type="predicted"/>
<evidence type="ECO:0000313" key="2">
    <source>
        <dbReference type="Proteomes" id="UP001162131"/>
    </source>
</evidence>
<protein>
    <recommendedName>
        <fullName evidence="3">C2H2-type domain-containing protein</fullName>
    </recommendedName>
</protein>
<sequence length="207" mass="24714">MTTSYYDPGDVIEYCLLTNWYKPRPDHLQFDSKNLKDCMIYLKTSKFRKYLPFLINDLYIKDPTILSQLSISRNLFNLLNEPSNRPLDDEDTICFLCGNKEYAKLIIHLRIYHKLSKEMVKDYFAMYENEYKAIGSKIDYYEDKSTVICDLCKKPYCSLYYRKHIFVHFNLRFIPCPICGKLRSKQNLKGHIYRAHERPGGLLRDDK</sequence>
<evidence type="ECO:0000313" key="1">
    <source>
        <dbReference type="EMBL" id="CAG9313104.1"/>
    </source>
</evidence>
<name>A0AAU9IMV1_9CILI</name>
<accession>A0AAU9IMV1</accession>
<gene>
    <name evidence="1" type="ORF">BSTOLATCC_MIC8383</name>
</gene>
<dbReference type="Proteomes" id="UP001162131">
    <property type="component" value="Unassembled WGS sequence"/>
</dbReference>
<organism evidence="1 2">
    <name type="scientific">Blepharisma stoltei</name>
    <dbReference type="NCBI Taxonomy" id="1481888"/>
    <lineage>
        <taxon>Eukaryota</taxon>
        <taxon>Sar</taxon>
        <taxon>Alveolata</taxon>
        <taxon>Ciliophora</taxon>
        <taxon>Postciliodesmatophora</taxon>
        <taxon>Heterotrichea</taxon>
        <taxon>Heterotrichida</taxon>
        <taxon>Blepharismidae</taxon>
        <taxon>Blepharisma</taxon>
    </lineage>
</organism>
<comment type="caution">
    <text evidence="1">The sequence shown here is derived from an EMBL/GenBank/DDBJ whole genome shotgun (WGS) entry which is preliminary data.</text>
</comment>
<keyword evidence="2" id="KW-1185">Reference proteome</keyword>
<dbReference type="EMBL" id="CAJZBQ010000010">
    <property type="protein sequence ID" value="CAG9313104.1"/>
    <property type="molecule type" value="Genomic_DNA"/>
</dbReference>